<dbReference type="GeneID" id="36402512"/>
<dbReference type="RefSeq" id="XP_024586074.1">
    <property type="nucleotide sequence ID" value="XM_024720924.1"/>
</dbReference>
<evidence type="ECO:0000313" key="1">
    <source>
        <dbReference type="EMBL" id="CEG49705.1"/>
    </source>
</evidence>
<evidence type="ECO:0000313" key="2">
    <source>
        <dbReference type="Proteomes" id="UP000054928"/>
    </source>
</evidence>
<dbReference type="Proteomes" id="UP000054928">
    <property type="component" value="Unassembled WGS sequence"/>
</dbReference>
<dbReference type="OrthoDB" id="109083at2759"/>
<organism evidence="1 2">
    <name type="scientific">Plasmopara halstedii</name>
    <name type="common">Downy mildew of sunflower</name>
    <dbReference type="NCBI Taxonomy" id="4781"/>
    <lineage>
        <taxon>Eukaryota</taxon>
        <taxon>Sar</taxon>
        <taxon>Stramenopiles</taxon>
        <taxon>Oomycota</taxon>
        <taxon>Peronosporomycetes</taxon>
        <taxon>Peronosporales</taxon>
        <taxon>Peronosporaceae</taxon>
        <taxon>Plasmopara</taxon>
    </lineage>
</organism>
<dbReference type="OMA" id="WPHTHLL"/>
<dbReference type="EMBL" id="CCYD01003090">
    <property type="protein sequence ID" value="CEG49705.1"/>
    <property type="molecule type" value="Genomic_DNA"/>
</dbReference>
<protein>
    <submittedName>
        <fullName evidence="1">Uncharacterized protein</fullName>
    </submittedName>
</protein>
<accession>A0A0P1B5K6</accession>
<dbReference type="AlphaFoldDB" id="A0A0P1B5K6"/>
<keyword evidence="2" id="KW-1185">Reference proteome</keyword>
<sequence>MEKSLILAPHVFLTLDDLSRAGKHVLRFARMKGAQASPLPQSIVEKLVPVDLIPFVQIYQWPDNEVAAIVVNTSIVHETQRWELAEALVSALSQADVQQLTIIAAMHLPYAKDNALNVFYSDLNVGEDWKADVAMLPQADRSWELKDPWLSAFLHFISVEQWPRTHLLLAKGYKPGRDLSGTYEAVNHLSQAIEIYTKGKMTFDVLEVQRNLPRLLAEEKTVATAGNDYYTLLYQ</sequence>
<proteinExistence type="predicted"/>
<reference evidence="2" key="1">
    <citation type="submission" date="2014-09" db="EMBL/GenBank/DDBJ databases">
        <authorList>
            <person name="Sharma Rahul"/>
            <person name="Thines Marco"/>
        </authorList>
    </citation>
    <scope>NUCLEOTIDE SEQUENCE [LARGE SCALE GENOMIC DNA]</scope>
</reference>
<name>A0A0P1B5K6_PLAHL</name>